<dbReference type="InterPro" id="IPR020557">
    <property type="entry name" value="Fumarate_lyase_CS"/>
</dbReference>
<dbReference type="SUPFAM" id="SSF48557">
    <property type="entry name" value="L-aspartase-like"/>
    <property type="match status" value="1"/>
</dbReference>
<feature type="domain" description="Fumarate lyase N-terminal" evidence="2">
    <location>
        <begin position="31"/>
        <end position="293"/>
    </location>
</feature>
<dbReference type="InterPro" id="IPR000362">
    <property type="entry name" value="Fumarate_lyase_fam"/>
</dbReference>
<dbReference type="PRINTS" id="PR00149">
    <property type="entry name" value="FUMRATELYASE"/>
</dbReference>
<dbReference type="OrthoDB" id="9768878at2"/>
<comment type="similarity">
    <text evidence="1">Belongs to the class-II fumarase/aspartase family.</text>
</comment>
<evidence type="ECO:0000259" key="2">
    <source>
        <dbReference type="Pfam" id="PF00206"/>
    </source>
</evidence>
<dbReference type="GO" id="GO:0047472">
    <property type="term" value="F:3-carboxy-cis,cis-muconate cycloisomerase activity"/>
    <property type="evidence" value="ECO:0007669"/>
    <property type="project" value="UniProtKB-EC"/>
</dbReference>
<dbReference type="EC" id="5.5.1.2" evidence="3"/>
<comment type="caution">
    <text evidence="3">The sequence shown here is derived from an EMBL/GenBank/DDBJ whole genome shotgun (WGS) entry which is preliminary data.</text>
</comment>
<keyword evidence="3" id="KW-0413">Isomerase</keyword>
<accession>A0A6C1KGV8</accession>
<evidence type="ECO:0000313" key="3">
    <source>
        <dbReference type="EMBL" id="TLX43430.1"/>
    </source>
</evidence>
<dbReference type="InterPro" id="IPR008948">
    <property type="entry name" value="L-Aspartase-like"/>
</dbReference>
<dbReference type="Gene3D" id="1.20.200.10">
    <property type="entry name" value="Fumarase/aspartase (Central domain)"/>
    <property type="match status" value="1"/>
</dbReference>
<proteinExistence type="inferred from homology"/>
<evidence type="ECO:0000256" key="1">
    <source>
        <dbReference type="ARBA" id="ARBA00034772"/>
    </source>
</evidence>
<organism evidence="3 4">
    <name type="scientific">Xanthobacter autotrophicus</name>
    <dbReference type="NCBI Taxonomy" id="280"/>
    <lineage>
        <taxon>Bacteria</taxon>
        <taxon>Pseudomonadati</taxon>
        <taxon>Pseudomonadota</taxon>
        <taxon>Alphaproteobacteria</taxon>
        <taxon>Hyphomicrobiales</taxon>
        <taxon>Xanthobacteraceae</taxon>
        <taxon>Xanthobacter</taxon>
    </lineage>
</organism>
<dbReference type="GeneID" id="95773485"/>
<dbReference type="PROSITE" id="PS00163">
    <property type="entry name" value="FUMARATE_LYASES"/>
    <property type="match status" value="1"/>
</dbReference>
<dbReference type="InterPro" id="IPR022761">
    <property type="entry name" value="Fumarate_lyase_N"/>
</dbReference>
<protein>
    <submittedName>
        <fullName evidence="3">3-carboxy-cis,cis-muconate cycloisomerase</fullName>
        <ecNumber evidence="3">5.5.1.2</ecNumber>
    </submittedName>
</protein>
<sequence>MSVSVFAHPFLGALLGDAEVAAVFSAEADIAAMLRFEAALAQAEAEAGVIPNAAAEAIVAAVSRMRIAPSDLAAAVARDGVVVPELVRLLRAAVGETHAGWVHKGSTSQDVIDTSLFLRLKETADILDARLQALTAAFDRLAAEAGTLMLCGHTRMQRARPVSLAHKVAGWRDPVARHRARLPDVALNLFRVQLGGAVGNRAELGAAAQAVADGVADRLGLQRALRAAHAERDSVAAFGHWCTLVCGALGKFGADICLMAQNEVGEVTIAGGGGSSAMPEKNNPVAAEILVTLARFAAAQQGGLDQALVHENERSGAAWTLEWMILPQLVVAAGAATRTALALVAALRFPAAADQNGSPT</sequence>
<evidence type="ECO:0000313" key="4">
    <source>
        <dbReference type="Proteomes" id="UP000305131"/>
    </source>
</evidence>
<name>A0A6C1KGV8_XANAU</name>
<dbReference type="PRINTS" id="PR00145">
    <property type="entry name" value="ARGSUCLYASE"/>
</dbReference>
<reference evidence="3 4" key="1">
    <citation type="submission" date="2019-05" db="EMBL/GenBank/DDBJ databases">
        <authorList>
            <person name="Zhou X."/>
        </authorList>
    </citation>
    <scope>NUCLEOTIDE SEQUENCE [LARGE SCALE GENOMIC DNA]</scope>
    <source>
        <strain evidence="3 4">DSM 432</strain>
    </source>
</reference>
<gene>
    <name evidence="3" type="ORF">FBQ73_08475</name>
</gene>
<dbReference type="PANTHER" id="PTHR43172:SF2">
    <property type="entry name" value="ADENYLOSUCCINATE LYASE C-TERMINAL DOMAIN-CONTAINING PROTEIN"/>
    <property type="match status" value="1"/>
</dbReference>
<dbReference type="NCBIfam" id="NF004631">
    <property type="entry name" value="PRK05975.1"/>
    <property type="match status" value="1"/>
</dbReference>
<dbReference type="EMBL" id="VAUP01000016">
    <property type="protein sequence ID" value="TLX43430.1"/>
    <property type="molecule type" value="Genomic_DNA"/>
</dbReference>
<dbReference type="RefSeq" id="WP_138399067.1">
    <property type="nucleotide sequence ID" value="NZ_JBAFVI010000023.1"/>
</dbReference>
<dbReference type="GO" id="GO:0016829">
    <property type="term" value="F:lyase activity"/>
    <property type="evidence" value="ECO:0007669"/>
    <property type="project" value="UniProtKB-ARBA"/>
</dbReference>
<dbReference type="PANTHER" id="PTHR43172">
    <property type="entry name" value="ADENYLOSUCCINATE LYASE"/>
    <property type="match status" value="1"/>
</dbReference>
<dbReference type="Proteomes" id="UP000305131">
    <property type="component" value="Unassembled WGS sequence"/>
</dbReference>
<dbReference type="Pfam" id="PF00206">
    <property type="entry name" value="Lyase_1"/>
    <property type="match status" value="1"/>
</dbReference>
<dbReference type="AlphaFoldDB" id="A0A6C1KGV8"/>